<evidence type="ECO:0000256" key="6">
    <source>
        <dbReference type="ARBA" id="ARBA00023136"/>
    </source>
</evidence>
<gene>
    <name evidence="9" type="ORF">A4U43_C07F33950</name>
</gene>
<evidence type="ECO:0000256" key="2">
    <source>
        <dbReference type="ARBA" id="ARBA00006574"/>
    </source>
</evidence>
<dbReference type="AlphaFoldDB" id="A0A5P1EIV2"/>
<accession>A0A5P1EIV2</accession>
<organism evidence="9 10">
    <name type="scientific">Asparagus officinalis</name>
    <name type="common">Garden asparagus</name>
    <dbReference type="NCBI Taxonomy" id="4686"/>
    <lineage>
        <taxon>Eukaryota</taxon>
        <taxon>Viridiplantae</taxon>
        <taxon>Streptophyta</taxon>
        <taxon>Embryophyta</taxon>
        <taxon>Tracheophyta</taxon>
        <taxon>Spermatophyta</taxon>
        <taxon>Magnoliopsida</taxon>
        <taxon>Liliopsida</taxon>
        <taxon>Asparagales</taxon>
        <taxon>Asparagaceae</taxon>
        <taxon>Asparagoideae</taxon>
        <taxon>Asparagus</taxon>
    </lineage>
</organism>
<dbReference type="GO" id="GO:0016020">
    <property type="term" value="C:membrane"/>
    <property type="evidence" value="ECO:0007669"/>
    <property type="project" value="UniProtKB-SubCell"/>
</dbReference>
<keyword evidence="6 8" id="KW-0472">Membrane</keyword>
<feature type="transmembrane region" description="Helical" evidence="8">
    <location>
        <begin position="114"/>
        <end position="138"/>
    </location>
</feature>
<dbReference type="GO" id="GO:0006952">
    <property type="term" value="P:defense response"/>
    <property type="evidence" value="ECO:0007669"/>
    <property type="project" value="UniProtKB-KW"/>
</dbReference>
<keyword evidence="10" id="KW-1185">Reference proteome</keyword>
<protein>
    <recommendedName>
        <fullName evidence="11">MLO-like protein</fullName>
    </recommendedName>
</protein>
<evidence type="ECO:0000256" key="5">
    <source>
        <dbReference type="ARBA" id="ARBA00022989"/>
    </source>
</evidence>
<evidence type="ECO:0000256" key="8">
    <source>
        <dbReference type="SAM" id="Phobius"/>
    </source>
</evidence>
<dbReference type="InterPro" id="IPR004326">
    <property type="entry name" value="Mlo"/>
</dbReference>
<evidence type="ECO:0000313" key="9">
    <source>
        <dbReference type="EMBL" id="ONK65127.1"/>
    </source>
</evidence>
<feature type="non-terminal residue" evidence="9">
    <location>
        <position position="160"/>
    </location>
</feature>
<keyword evidence="5 8" id="KW-1133">Transmembrane helix</keyword>
<dbReference type="PANTHER" id="PTHR31942">
    <property type="entry name" value="MLO-LIKE PROTEIN 1"/>
    <property type="match status" value="1"/>
</dbReference>
<dbReference type="PANTHER" id="PTHR31942:SF131">
    <property type="entry name" value="OS05G0183566 PROTEIN"/>
    <property type="match status" value="1"/>
</dbReference>
<feature type="transmembrane region" description="Helical" evidence="8">
    <location>
        <begin position="58"/>
        <end position="80"/>
    </location>
</feature>
<evidence type="ECO:0000256" key="7">
    <source>
        <dbReference type="ARBA" id="ARBA00023265"/>
    </source>
</evidence>
<reference evidence="10" key="1">
    <citation type="journal article" date="2017" name="Nat. Commun.">
        <title>The asparagus genome sheds light on the origin and evolution of a young Y chromosome.</title>
        <authorList>
            <person name="Harkess A."/>
            <person name="Zhou J."/>
            <person name="Xu C."/>
            <person name="Bowers J.E."/>
            <person name="Van der Hulst R."/>
            <person name="Ayyampalayam S."/>
            <person name="Mercati F."/>
            <person name="Riccardi P."/>
            <person name="McKain M.R."/>
            <person name="Kakrana A."/>
            <person name="Tang H."/>
            <person name="Ray J."/>
            <person name="Groenendijk J."/>
            <person name="Arikit S."/>
            <person name="Mathioni S.M."/>
            <person name="Nakano M."/>
            <person name="Shan H."/>
            <person name="Telgmann-Rauber A."/>
            <person name="Kanno A."/>
            <person name="Yue Z."/>
            <person name="Chen H."/>
            <person name="Li W."/>
            <person name="Chen Y."/>
            <person name="Xu X."/>
            <person name="Zhang Y."/>
            <person name="Luo S."/>
            <person name="Chen H."/>
            <person name="Gao J."/>
            <person name="Mao Z."/>
            <person name="Pires J.C."/>
            <person name="Luo M."/>
            <person name="Kudrna D."/>
            <person name="Wing R.A."/>
            <person name="Meyers B.C."/>
            <person name="Yi K."/>
            <person name="Kong H."/>
            <person name="Lavrijsen P."/>
            <person name="Sunseri F."/>
            <person name="Falavigna A."/>
            <person name="Ye Y."/>
            <person name="Leebens-Mack J.H."/>
            <person name="Chen G."/>
        </authorList>
    </citation>
    <scope>NUCLEOTIDE SEQUENCE [LARGE SCALE GENOMIC DNA]</scope>
    <source>
        <strain evidence="10">cv. DH0086</strain>
    </source>
</reference>
<proteinExistence type="inferred from homology"/>
<comment type="similarity">
    <text evidence="2">Belongs to the MLO family.</text>
</comment>
<feature type="transmembrane region" description="Helical" evidence="8">
    <location>
        <begin position="30"/>
        <end position="52"/>
    </location>
</feature>
<evidence type="ECO:0000256" key="3">
    <source>
        <dbReference type="ARBA" id="ARBA00022692"/>
    </source>
</evidence>
<evidence type="ECO:0000256" key="4">
    <source>
        <dbReference type="ARBA" id="ARBA00022821"/>
    </source>
</evidence>
<keyword evidence="3 8" id="KW-0812">Transmembrane</keyword>
<evidence type="ECO:0000256" key="1">
    <source>
        <dbReference type="ARBA" id="ARBA00004141"/>
    </source>
</evidence>
<keyword evidence="7" id="KW-0568">Pathogenesis-related protein</keyword>
<keyword evidence="4" id="KW-0611">Plant defense</keyword>
<name>A0A5P1EIV2_ASPOF</name>
<sequence length="160" mass="18730">MRHGFINMHLAPGSKFNFQKYIMRSLEDDFKLIVGISPVLWASAVLFLLLNVHGWQELFWVTLLPPIIILAVGTKLQAIISQMAIEIQERHAVVQGIPLVQLGDNHFWFRRPQLILSLIHFTLFQNAFQITYFFWIWYDFGLRSCFHENFKLIIGRVCIG</sequence>
<dbReference type="EMBL" id="CM007387">
    <property type="protein sequence ID" value="ONK65127.1"/>
    <property type="molecule type" value="Genomic_DNA"/>
</dbReference>
<evidence type="ECO:0008006" key="11">
    <source>
        <dbReference type="Google" id="ProtNLM"/>
    </source>
</evidence>
<comment type="subcellular location">
    <subcellularLocation>
        <location evidence="1">Membrane</location>
        <topology evidence="1">Multi-pass membrane protein</topology>
    </subcellularLocation>
</comment>
<evidence type="ECO:0000313" key="10">
    <source>
        <dbReference type="Proteomes" id="UP000243459"/>
    </source>
</evidence>
<dbReference type="Proteomes" id="UP000243459">
    <property type="component" value="Chromosome 7"/>
</dbReference>
<dbReference type="Pfam" id="PF03094">
    <property type="entry name" value="Mlo"/>
    <property type="match status" value="1"/>
</dbReference>